<dbReference type="STRING" id="663321.REG_0940"/>
<reference evidence="1" key="1">
    <citation type="journal article" date="2009" name="Environ. Microbiol.">
        <title>Dynamics of genome evolution in facultative symbionts of aphids.</title>
        <authorList>
            <person name="Degnan P.H."/>
            <person name="Leonardo T.E."/>
            <person name="Cass B.N."/>
            <person name="Hurwitz B."/>
            <person name="Stern D."/>
            <person name="Gibbs R.A."/>
            <person name="Richards S."/>
            <person name="Moran N.A."/>
        </authorList>
    </citation>
    <scope>NUCLEOTIDE SEQUENCE [LARGE SCALE GENOMIC DNA]</scope>
    <source>
        <strain evidence="1">LSR1</strain>
    </source>
</reference>
<proteinExistence type="predicted"/>
<dbReference type="Proteomes" id="UP000005726">
    <property type="component" value="Unassembled WGS sequence"/>
</dbReference>
<keyword evidence="2" id="KW-1185">Reference proteome</keyword>
<sequence length="861" mass="98240">MAVCERSSFKSTKIQRKKGETRRQKSSLGFYILGDNYIDNYRRAYCVYQNTVSARVKIDPLFGKPQAFTDEVLDTGTCVIELDGINEGVADKRTLRAIIMDNPQATGKILVLEADPLIFYGAPITDANSLQNGQLLQFTRYSDNTDGGSAVIDGYLSARKAYFPADTSLLPTRAAGILELPQTRFNRYLPFPARDMQPLELDGETFYAWKKPNIMGHYELYRINPTQPTQLTSANQFAVLEEGEWQRLGLKGGGPKKTLASLAAERKELNAKHQLFLSKEPEMTESMTDIWKLHKQDPATYRADFEKAIDERIRFYQEEVETLEKLFTMADTSRFNDMASLIVEEIIINIRRRKVLYWGDLDNLTKASSGKYEQALADYISGLTQFDLAECRNALKRVLDVSDKVLAQQIAEESYLAKLKTFSRQGEEVFNRVMKDSSGSSLATKTRQIPLLASMIPLQHEISADSTVGYVNLSNDLHEMSASVKHTVCTYLELIDNPSLFSLAERESLLHSIIQQYEKSEMNYQTLQQIFVSWVSKEYVDRLLERISDSKKSAEEMLATLAHQSAPEQPLTPRSSQDAATVKRIFRTKKGLLIGKERPRSHTSQPRIMEVIDPNSQEISGEFQEILPNQWAPTASRFRKIPLPAQTLKSLMKDANDMLASTKRFIKNAEYQSRTQAMIPSEVEEILCHQAKRMQQRATELRQALSGGSENDAATKMATDLESKATDLIDKGRTLRLRMSKQQDPRINRLKYLLEQEEVSIEKMGERKKLGAKNSQDWLQEYEIKDKTTRQPLWYAHFHYKQANDPFENFSAAHLKTREQRRTGLSMQITQEQQGEEVIRILRSKIDPDSATIIFKNIVGK</sequence>
<dbReference type="eggNOG" id="ENOG50340QJ">
    <property type="taxonomic scope" value="Bacteria"/>
</dbReference>
<organism evidence="1 2">
    <name type="scientific">Candidatus Regiella insecticola LSR1</name>
    <dbReference type="NCBI Taxonomy" id="663321"/>
    <lineage>
        <taxon>Bacteria</taxon>
        <taxon>Pseudomonadati</taxon>
        <taxon>Pseudomonadota</taxon>
        <taxon>Gammaproteobacteria</taxon>
        <taxon>Enterobacterales</taxon>
        <taxon>Enterobacteriaceae</taxon>
        <taxon>aphid secondary symbionts</taxon>
        <taxon>Candidatus Regiella</taxon>
    </lineage>
</organism>
<evidence type="ECO:0000313" key="2">
    <source>
        <dbReference type="Proteomes" id="UP000005726"/>
    </source>
</evidence>
<dbReference type="EMBL" id="GL379591">
    <property type="protein sequence ID" value="EFL91979.1"/>
    <property type="molecule type" value="Genomic_DNA"/>
</dbReference>
<dbReference type="AlphaFoldDB" id="E0WSL0"/>
<gene>
    <name evidence="1" type="ORF">REG_0940</name>
</gene>
<dbReference type="HOGENOM" id="CLU_332263_0_0_6"/>
<accession>E0WSL0</accession>
<protein>
    <submittedName>
        <fullName evidence="1">Uncharacterized protein</fullName>
    </submittedName>
</protein>
<evidence type="ECO:0000313" key="1">
    <source>
        <dbReference type="EMBL" id="EFL91979.1"/>
    </source>
</evidence>
<name>E0WSL0_9ENTR</name>